<dbReference type="EMBL" id="QUAL01000042">
    <property type="protein sequence ID" value="RIQ33624.1"/>
    <property type="molecule type" value="Genomic_DNA"/>
</dbReference>
<feature type="coiled-coil region" evidence="1">
    <location>
        <begin position="92"/>
        <end position="126"/>
    </location>
</feature>
<dbReference type="Proteomes" id="UP000284057">
    <property type="component" value="Unassembled WGS sequence"/>
</dbReference>
<sequence length="128" mass="14358">MSTAPNHALGVIHDEIALLRDSQRALREAVAVAERGRDATQADLLAVQKRLTDRTGEALPHDEAIRKRIATAIESAFTTALRALTARWNEIVELLTKACQRVDEALREAERRLQQRDEAVRLARQRAT</sequence>
<protein>
    <submittedName>
        <fullName evidence="2">Uncharacterized protein</fullName>
    </submittedName>
</protein>
<gene>
    <name evidence="2" type="ORF">DY240_04965</name>
</gene>
<evidence type="ECO:0000313" key="2">
    <source>
        <dbReference type="EMBL" id="RIQ33624.1"/>
    </source>
</evidence>
<proteinExistence type="predicted"/>
<evidence type="ECO:0000313" key="3">
    <source>
        <dbReference type="Proteomes" id="UP000284057"/>
    </source>
</evidence>
<dbReference type="OrthoDB" id="5195340at2"/>
<evidence type="ECO:0000256" key="1">
    <source>
        <dbReference type="SAM" id="Coils"/>
    </source>
</evidence>
<accession>A0A418KVP7</accession>
<comment type="caution">
    <text evidence="2">The sequence shown here is derived from an EMBL/GenBank/DDBJ whole genome shotgun (WGS) entry which is preliminary data.</text>
</comment>
<organism evidence="2 3">
    <name type="scientific">Jiangella rhizosphaerae</name>
    <dbReference type="NCBI Taxonomy" id="2293569"/>
    <lineage>
        <taxon>Bacteria</taxon>
        <taxon>Bacillati</taxon>
        <taxon>Actinomycetota</taxon>
        <taxon>Actinomycetes</taxon>
        <taxon>Jiangellales</taxon>
        <taxon>Jiangellaceae</taxon>
        <taxon>Jiangella</taxon>
    </lineage>
</organism>
<dbReference type="AlphaFoldDB" id="A0A418KVP7"/>
<name>A0A418KVP7_9ACTN</name>
<reference evidence="2 3" key="1">
    <citation type="submission" date="2018-09" db="EMBL/GenBank/DDBJ databases">
        <title>Isolation, diversity and antifungal activity of actinobacteria from wheat.</title>
        <authorList>
            <person name="Han C."/>
        </authorList>
    </citation>
    <scope>NUCLEOTIDE SEQUENCE [LARGE SCALE GENOMIC DNA]</scope>
    <source>
        <strain evidence="2 3">NEAU-YY265</strain>
    </source>
</reference>
<dbReference type="RefSeq" id="WP_119658852.1">
    <property type="nucleotide sequence ID" value="NZ_QUAL01000042.1"/>
</dbReference>
<keyword evidence="3" id="KW-1185">Reference proteome</keyword>
<keyword evidence="1" id="KW-0175">Coiled coil</keyword>